<dbReference type="InterPro" id="IPR011234">
    <property type="entry name" value="Fumarylacetoacetase-like_C"/>
</dbReference>
<dbReference type="Proteomes" id="UP001300012">
    <property type="component" value="Unassembled WGS sequence"/>
</dbReference>
<keyword evidence="5" id="KW-1185">Reference proteome</keyword>
<dbReference type="PANTHER" id="PTHR11820">
    <property type="entry name" value="ACYLPYRUVASE"/>
    <property type="match status" value="1"/>
</dbReference>
<dbReference type="InterPro" id="IPR036663">
    <property type="entry name" value="Fumarylacetoacetase_C_sf"/>
</dbReference>
<dbReference type="GO" id="GO:0016787">
    <property type="term" value="F:hydrolase activity"/>
    <property type="evidence" value="ECO:0007669"/>
    <property type="project" value="UniProtKB-KW"/>
</dbReference>
<dbReference type="PANTHER" id="PTHR11820:SF7">
    <property type="entry name" value="ACYLPYRUVASE FAHD1, MITOCHONDRIAL"/>
    <property type="match status" value="1"/>
</dbReference>
<evidence type="ECO:0000256" key="1">
    <source>
        <dbReference type="ARBA" id="ARBA00010211"/>
    </source>
</evidence>
<dbReference type="EMBL" id="JANQBD010000001">
    <property type="protein sequence ID" value="MCR8630029.1"/>
    <property type="molecule type" value="Genomic_DNA"/>
</dbReference>
<dbReference type="Pfam" id="PF01557">
    <property type="entry name" value="FAA_hydrolase"/>
    <property type="match status" value="1"/>
</dbReference>
<organism evidence="4 5">
    <name type="scientific">Paenibacillus radicis</name>
    <name type="common">ex Xue et al. 2023</name>
    <dbReference type="NCBI Taxonomy" id="2972489"/>
    <lineage>
        <taxon>Bacteria</taxon>
        <taxon>Bacillati</taxon>
        <taxon>Bacillota</taxon>
        <taxon>Bacilli</taxon>
        <taxon>Bacillales</taxon>
        <taxon>Paenibacillaceae</taxon>
        <taxon>Paenibacillus</taxon>
    </lineage>
</organism>
<evidence type="ECO:0000256" key="2">
    <source>
        <dbReference type="ARBA" id="ARBA00022723"/>
    </source>
</evidence>
<evidence type="ECO:0000313" key="5">
    <source>
        <dbReference type="Proteomes" id="UP001300012"/>
    </source>
</evidence>
<accession>A0ABT1YC90</accession>
<keyword evidence="2" id="KW-0479">Metal-binding</keyword>
<comment type="similarity">
    <text evidence="1">Belongs to the FAH family.</text>
</comment>
<comment type="caution">
    <text evidence="4">The sequence shown here is derived from an EMBL/GenBank/DDBJ whole genome shotgun (WGS) entry which is preliminary data.</text>
</comment>
<protein>
    <submittedName>
        <fullName evidence="4">Fumarylacetoacetate hydrolase family protein</fullName>
    </submittedName>
</protein>
<keyword evidence="4" id="KW-0378">Hydrolase</keyword>
<proteinExistence type="inferred from homology"/>
<dbReference type="Gene3D" id="3.90.850.10">
    <property type="entry name" value="Fumarylacetoacetase-like, C-terminal domain"/>
    <property type="match status" value="1"/>
</dbReference>
<gene>
    <name evidence="4" type="ORF">NV381_02325</name>
</gene>
<evidence type="ECO:0000259" key="3">
    <source>
        <dbReference type="Pfam" id="PF01557"/>
    </source>
</evidence>
<dbReference type="SUPFAM" id="SSF56529">
    <property type="entry name" value="FAH"/>
    <property type="match status" value="1"/>
</dbReference>
<name>A0ABT1YC90_9BACL</name>
<reference evidence="4 5" key="1">
    <citation type="submission" date="2022-08" db="EMBL/GenBank/DDBJ databases">
        <title>Paenibacillus endoradicis sp. nov., Paenibacillus radicibacter sp. nov and Paenibacillus pararadicis sp. nov., three cold-adapted plant growth-promoting bacteria isolated from root of Larix gmelinii in Great Khingan.</title>
        <authorList>
            <person name="Xue H."/>
        </authorList>
    </citation>
    <scope>NUCLEOTIDE SEQUENCE [LARGE SCALE GENOMIC DNA]</scope>
    <source>
        <strain evidence="4 5">N5-1-1-5</strain>
    </source>
</reference>
<evidence type="ECO:0000313" key="4">
    <source>
        <dbReference type="EMBL" id="MCR8630029.1"/>
    </source>
</evidence>
<feature type="domain" description="Fumarylacetoacetase-like C-terminal" evidence="3">
    <location>
        <begin position="12"/>
        <end position="200"/>
    </location>
</feature>
<dbReference type="RefSeq" id="WP_258211634.1">
    <property type="nucleotide sequence ID" value="NZ_JANQBD010000001.1"/>
</dbReference>
<sequence>MMIHNWIRETHKIIGVGPNFKAFREQRGIAHNEFPQLFLKSPESLSVETNIYLSKQLTEFFCEVEMAVIIGEDAQNVVEEEALSIVAGYALANDITAGAPFDKGRSKLFNQTTPISELVKKVDPQNVYLEMWVNGECIQKDHTSQLLFSPQRLISYISHMATLRKGDIILTGTPANPWKGAIGDEIELKSPELGSMKHKIHSDTGTRRLL</sequence>